<evidence type="ECO:0000313" key="4">
    <source>
        <dbReference type="Proteomes" id="UP000433876"/>
    </source>
</evidence>
<dbReference type="GO" id="GO:0010737">
    <property type="term" value="P:protein kinase A signaling"/>
    <property type="evidence" value="ECO:0007669"/>
    <property type="project" value="TreeGrafter"/>
</dbReference>
<dbReference type="EMBL" id="NMPR01000226">
    <property type="protein sequence ID" value="KAA8627877.1"/>
    <property type="molecule type" value="Genomic_DNA"/>
</dbReference>
<dbReference type="AlphaFoldDB" id="A0A8S8ZB38"/>
<comment type="caution">
    <text evidence="3">The sequence shown here is derived from an EMBL/GenBank/DDBJ whole genome shotgun (WGS) entry which is preliminary data.</text>
</comment>
<name>A0A8S8ZB38_SORMA</name>
<dbReference type="InterPro" id="IPR008862">
    <property type="entry name" value="Tcp11"/>
</dbReference>
<evidence type="ECO:0000256" key="2">
    <source>
        <dbReference type="SAM" id="MobiDB-lite"/>
    </source>
</evidence>
<comment type="similarity">
    <text evidence="1">Belongs to the TCP11 family.</text>
</comment>
<dbReference type="PANTHER" id="PTHR12832">
    <property type="entry name" value="TESTIS-SPECIFIC PROTEIN PBS13 T-COMPLEX 11"/>
    <property type="match status" value="1"/>
</dbReference>
<dbReference type="PANTHER" id="PTHR12832:SF11">
    <property type="entry name" value="LD23868P"/>
    <property type="match status" value="1"/>
</dbReference>
<proteinExistence type="inferred from homology"/>
<dbReference type="Pfam" id="PF05794">
    <property type="entry name" value="Tcp11"/>
    <property type="match status" value="1"/>
</dbReference>
<protein>
    <submittedName>
        <fullName evidence="3">Uncharacterized protein</fullName>
    </submittedName>
</protein>
<feature type="region of interest" description="Disordered" evidence="2">
    <location>
        <begin position="175"/>
        <end position="208"/>
    </location>
</feature>
<feature type="compositionally biased region" description="Low complexity" evidence="2">
    <location>
        <begin position="175"/>
        <end position="185"/>
    </location>
</feature>
<reference evidence="3 4" key="1">
    <citation type="submission" date="2017-07" db="EMBL/GenBank/DDBJ databases">
        <title>Genome sequence of the Sordaria macrospora wild type strain R19027.</title>
        <authorList>
            <person name="Nowrousian M."/>
            <person name="Teichert I."/>
            <person name="Kueck U."/>
        </authorList>
    </citation>
    <scope>NUCLEOTIDE SEQUENCE [LARGE SCALE GENOMIC DNA]</scope>
    <source>
        <strain evidence="3 4">R19027</strain>
        <tissue evidence="3">Mycelium</tissue>
    </source>
</reference>
<accession>A0A8S8ZB38</accession>
<feature type="compositionally biased region" description="Polar residues" evidence="2">
    <location>
        <begin position="186"/>
        <end position="202"/>
    </location>
</feature>
<feature type="compositionally biased region" description="Low complexity" evidence="2">
    <location>
        <begin position="284"/>
        <end position="295"/>
    </location>
</feature>
<evidence type="ECO:0000313" key="3">
    <source>
        <dbReference type="EMBL" id="KAA8627877.1"/>
    </source>
</evidence>
<dbReference type="Proteomes" id="UP000433876">
    <property type="component" value="Unassembled WGS sequence"/>
</dbReference>
<organism evidence="3 4">
    <name type="scientific">Sordaria macrospora</name>
    <dbReference type="NCBI Taxonomy" id="5147"/>
    <lineage>
        <taxon>Eukaryota</taxon>
        <taxon>Fungi</taxon>
        <taxon>Dikarya</taxon>
        <taxon>Ascomycota</taxon>
        <taxon>Pezizomycotina</taxon>
        <taxon>Sordariomycetes</taxon>
        <taxon>Sordariomycetidae</taxon>
        <taxon>Sordariales</taxon>
        <taxon>Sordariaceae</taxon>
        <taxon>Sordaria</taxon>
    </lineage>
</organism>
<dbReference type="VEuPathDB" id="FungiDB:SMAC_08155"/>
<sequence length="339" mass="37338">MKLDVINHQIRFLRPVFIEDTVYFEQRFFIKMIQARKLSITAAKRWYRNAETAASVVYANTPSPHAQAFGETGTFFKAVTHLVLPSTSTANVPNTFLFDGERILKLSSDMYDSICLEICMRKYKDYESLSRQFSSGVSAYLSEDNGRTLSTRSSAEFNFSRPSSLSLTFSDRNSLSSTASSPRSSVIFTPTTGSCTTPPQDSAESRRKAQDLYPSLLALLHTAPPASRPDYRWRNLAGAMALQILRFVKHPQAASNAGGAGNHLRTPGASKVMGIQSLGGSEPTTTSSASNSSTNRDPSEEASVEDMATRVAHFGILHWRVWAQLAYVGDVESNFNTTS</sequence>
<gene>
    <name evidence="3" type="ORF">SMACR_08155</name>
</gene>
<evidence type="ECO:0000256" key="1">
    <source>
        <dbReference type="ARBA" id="ARBA00010954"/>
    </source>
</evidence>
<feature type="region of interest" description="Disordered" evidence="2">
    <location>
        <begin position="273"/>
        <end position="304"/>
    </location>
</feature>